<protein>
    <submittedName>
        <fullName evidence="2">Uncharacterized protein</fullName>
    </submittedName>
</protein>
<dbReference type="AlphaFoldDB" id="A0A1S8A7W2"/>
<evidence type="ECO:0000313" key="2">
    <source>
        <dbReference type="EMBL" id="GAW25830.1"/>
    </source>
</evidence>
<dbReference type="EMBL" id="DF977459">
    <property type="protein sequence ID" value="GAW25830.1"/>
    <property type="molecule type" value="Genomic_DNA"/>
</dbReference>
<name>A0A1S8A7W2_ROSNE</name>
<keyword evidence="1" id="KW-0812">Transmembrane</keyword>
<evidence type="ECO:0000313" key="3">
    <source>
        <dbReference type="Proteomes" id="UP000054516"/>
    </source>
</evidence>
<proteinExistence type="predicted"/>
<reference evidence="2" key="1">
    <citation type="submission" date="2016-03" db="EMBL/GenBank/DDBJ databases">
        <title>Draft genome sequence of Rosellinia necatrix.</title>
        <authorList>
            <person name="Kanematsu S."/>
        </authorList>
    </citation>
    <scope>NUCLEOTIDE SEQUENCE [LARGE SCALE GENOMIC DNA]</scope>
    <source>
        <strain evidence="2">W97</strain>
    </source>
</reference>
<keyword evidence="1" id="KW-1133">Transmembrane helix</keyword>
<dbReference type="Proteomes" id="UP000054516">
    <property type="component" value="Unassembled WGS sequence"/>
</dbReference>
<feature type="transmembrane region" description="Helical" evidence="1">
    <location>
        <begin position="37"/>
        <end position="60"/>
    </location>
</feature>
<organism evidence="2">
    <name type="scientific">Rosellinia necatrix</name>
    <name type="common">White root-rot fungus</name>
    <dbReference type="NCBI Taxonomy" id="77044"/>
    <lineage>
        <taxon>Eukaryota</taxon>
        <taxon>Fungi</taxon>
        <taxon>Dikarya</taxon>
        <taxon>Ascomycota</taxon>
        <taxon>Pezizomycotina</taxon>
        <taxon>Sordariomycetes</taxon>
        <taxon>Xylariomycetidae</taxon>
        <taxon>Xylariales</taxon>
        <taxon>Xylariaceae</taxon>
        <taxon>Rosellinia</taxon>
    </lineage>
</organism>
<accession>A0A1S8A7W2</accession>
<gene>
    <name evidence="2" type="ORF">SAMD00023353_1400360</name>
</gene>
<keyword evidence="3" id="KW-1185">Reference proteome</keyword>
<evidence type="ECO:0000256" key="1">
    <source>
        <dbReference type="SAM" id="Phobius"/>
    </source>
</evidence>
<sequence length="68" mass="7483">MRYLSLSPVSALRGYLQCGYASERYVCRGQVKDSLPLVVVVVVVVVVVFLVVVVVVVVVVEEQTNAMR</sequence>
<keyword evidence="1" id="KW-0472">Membrane</keyword>